<proteinExistence type="inferred from homology"/>
<dbReference type="Gene3D" id="3.90.1150.10">
    <property type="entry name" value="Aspartate Aminotransferase, domain 1"/>
    <property type="match status" value="1"/>
</dbReference>
<evidence type="ECO:0000256" key="2">
    <source>
        <dbReference type="ARBA" id="ARBA00037999"/>
    </source>
</evidence>
<protein>
    <submittedName>
        <fullName evidence="6">DegT/DnrJ/EryC1/StrS family aminotransferase</fullName>
    </submittedName>
</protein>
<evidence type="ECO:0000256" key="4">
    <source>
        <dbReference type="PIRSR" id="PIRSR000390-2"/>
    </source>
</evidence>
<sequence>MASPRVAFFDLNTANAGILPELEAAALRVVRSGWFIGGPEVTTFEKNFAAYVGASQCIGTGNGMDALSMVLMALDVGEGDEVIVPGHTFIATWLAVSKLGAVPVPVSVDEDTYVMDPEAIEAAITPRTKVIMPVHLYGHPAPMTRIMEIAKRHNLKVVDDAAQAQGAEVDGKRIGSIGDATCWSFYPAKNLGALGDAGGVTTSDDALAANVRKRGNYGSEKKYVHDDMECMNSRLDPMQAAFLDVKLSHLDAWNAQRREVAAFYNDALQGLPLHLPQVKGNVVPVWHMYVIRTPKREELQAYLQEKGIPTLIHYPHAITDQRAYATLKSELEHTPAMQQARRISAECLSLPFGPHHTREELQMVVDAVHAFFAENR</sequence>
<dbReference type="PANTHER" id="PTHR30244">
    <property type="entry name" value="TRANSAMINASE"/>
    <property type="match status" value="1"/>
</dbReference>
<evidence type="ECO:0000313" key="7">
    <source>
        <dbReference type="Proteomes" id="UP000320948"/>
    </source>
</evidence>
<dbReference type="GO" id="GO:0030170">
    <property type="term" value="F:pyridoxal phosphate binding"/>
    <property type="evidence" value="ECO:0007669"/>
    <property type="project" value="TreeGrafter"/>
</dbReference>
<dbReference type="InterPro" id="IPR000653">
    <property type="entry name" value="DegT/StrS_aminotransferase"/>
</dbReference>
<dbReference type="SUPFAM" id="SSF53383">
    <property type="entry name" value="PLP-dependent transferases"/>
    <property type="match status" value="1"/>
</dbReference>
<keyword evidence="1 4" id="KW-0663">Pyridoxal phosphate</keyword>
<dbReference type="Proteomes" id="UP000320948">
    <property type="component" value="Unassembled WGS sequence"/>
</dbReference>
<evidence type="ECO:0000256" key="5">
    <source>
        <dbReference type="RuleBase" id="RU004508"/>
    </source>
</evidence>
<keyword evidence="6" id="KW-0808">Transferase</keyword>
<evidence type="ECO:0000256" key="3">
    <source>
        <dbReference type="PIRSR" id="PIRSR000390-1"/>
    </source>
</evidence>
<gene>
    <name evidence="6" type="ORF">DI628_00795</name>
</gene>
<dbReference type="Pfam" id="PF01041">
    <property type="entry name" value="DegT_DnrJ_EryC1"/>
    <property type="match status" value="1"/>
</dbReference>
<evidence type="ECO:0000256" key="1">
    <source>
        <dbReference type="ARBA" id="ARBA00022898"/>
    </source>
</evidence>
<reference evidence="6 7" key="1">
    <citation type="journal article" date="2017" name="Nat. Commun.">
        <title>In situ click chemistry generation of cyclooxygenase-2 inhibitors.</title>
        <authorList>
            <person name="Bhardwaj A."/>
            <person name="Kaur J."/>
            <person name="Wuest M."/>
            <person name="Wuest F."/>
        </authorList>
    </citation>
    <scope>NUCLEOTIDE SEQUENCE [LARGE SCALE GENOMIC DNA]</scope>
    <source>
        <strain evidence="6">S2_018_000_R2_106</strain>
    </source>
</reference>
<dbReference type="PANTHER" id="PTHR30244:SF36">
    <property type="entry name" value="3-OXO-GLUCOSE-6-PHOSPHATE:GLUTAMATE AMINOTRANSFERASE"/>
    <property type="match status" value="1"/>
</dbReference>
<dbReference type="Gene3D" id="3.40.640.10">
    <property type="entry name" value="Type I PLP-dependent aspartate aminotransferase-like (Major domain)"/>
    <property type="match status" value="1"/>
</dbReference>
<dbReference type="CDD" id="cd00616">
    <property type="entry name" value="AHBA_syn"/>
    <property type="match status" value="1"/>
</dbReference>
<dbReference type="AlphaFoldDB" id="A0A6N4RD21"/>
<dbReference type="InterPro" id="IPR015421">
    <property type="entry name" value="PyrdxlP-dep_Trfase_major"/>
</dbReference>
<feature type="modified residue" description="N6-(pyridoxal phosphate)lysine" evidence="4">
    <location>
        <position position="189"/>
    </location>
</feature>
<keyword evidence="6" id="KW-0032">Aminotransferase</keyword>
<organism evidence="6 7">
    <name type="scientific">Blastochloris viridis</name>
    <name type="common">Rhodopseudomonas viridis</name>
    <dbReference type="NCBI Taxonomy" id="1079"/>
    <lineage>
        <taxon>Bacteria</taxon>
        <taxon>Pseudomonadati</taxon>
        <taxon>Pseudomonadota</taxon>
        <taxon>Alphaproteobacteria</taxon>
        <taxon>Hyphomicrobiales</taxon>
        <taxon>Blastochloridaceae</taxon>
        <taxon>Blastochloris</taxon>
    </lineage>
</organism>
<feature type="active site" description="Proton acceptor" evidence="3">
    <location>
        <position position="189"/>
    </location>
</feature>
<dbReference type="GO" id="GO:0008483">
    <property type="term" value="F:transaminase activity"/>
    <property type="evidence" value="ECO:0007669"/>
    <property type="project" value="UniProtKB-KW"/>
</dbReference>
<accession>A0A6N4RD21</accession>
<dbReference type="InterPro" id="IPR015422">
    <property type="entry name" value="PyrdxlP-dep_Trfase_small"/>
</dbReference>
<name>A0A6N4RD21_BLAVI</name>
<evidence type="ECO:0000313" key="6">
    <source>
        <dbReference type="EMBL" id="TKW61199.1"/>
    </source>
</evidence>
<dbReference type="EMBL" id="VAFM01000001">
    <property type="protein sequence ID" value="TKW61199.1"/>
    <property type="molecule type" value="Genomic_DNA"/>
</dbReference>
<comment type="similarity">
    <text evidence="2 5">Belongs to the DegT/DnrJ/EryC1 family.</text>
</comment>
<dbReference type="InterPro" id="IPR015424">
    <property type="entry name" value="PyrdxlP-dep_Trfase"/>
</dbReference>
<dbReference type="PIRSF" id="PIRSF000390">
    <property type="entry name" value="PLP_StrS"/>
    <property type="match status" value="1"/>
</dbReference>
<dbReference type="GO" id="GO:0000271">
    <property type="term" value="P:polysaccharide biosynthetic process"/>
    <property type="evidence" value="ECO:0007669"/>
    <property type="project" value="TreeGrafter"/>
</dbReference>
<comment type="caution">
    <text evidence="6">The sequence shown here is derived from an EMBL/GenBank/DDBJ whole genome shotgun (WGS) entry which is preliminary data.</text>
</comment>